<keyword evidence="5" id="KW-1003">Cell membrane</keyword>
<gene>
    <name evidence="11" type="ORF">SAMN05216361_0761</name>
</gene>
<dbReference type="InterPro" id="IPR022792">
    <property type="entry name" value="T2SS_protein-GspN"/>
</dbReference>
<dbReference type="GO" id="GO:0015628">
    <property type="term" value="P:protein secretion by the type II secretion system"/>
    <property type="evidence" value="ECO:0007669"/>
    <property type="project" value="InterPro"/>
</dbReference>
<comment type="similarity">
    <text evidence="2">Belongs to the GSP N family.</text>
</comment>
<evidence type="ECO:0000256" key="6">
    <source>
        <dbReference type="ARBA" id="ARBA00022519"/>
    </source>
</evidence>
<dbReference type="EMBL" id="FQWD01000001">
    <property type="protein sequence ID" value="SHF88778.1"/>
    <property type="molecule type" value="Genomic_DNA"/>
</dbReference>
<dbReference type="STRING" id="634436.SAMN05216361_0761"/>
<dbReference type="Pfam" id="PF01203">
    <property type="entry name" value="T2SSN"/>
    <property type="match status" value="1"/>
</dbReference>
<evidence type="ECO:0000256" key="9">
    <source>
        <dbReference type="ARBA" id="ARBA00023136"/>
    </source>
</evidence>
<dbReference type="OrthoDB" id="6118198at2"/>
<protein>
    <recommendedName>
        <fullName evidence="3">Type II secretion system protein N</fullName>
    </recommendedName>
    <alternativeName>
        <fullName evidence="10">General secretion pathway protein N</fullName>
    </alternativeName>
</protein>
<sequence>MIKQYWRWILAALFLYLVLLVAYLPAAQVAYRLPLPNTVKLGKVSGTLWQGHIDRVVVNNMPIQQVNWTLSALPLFMGTLSVDLDAGNMRSANAIAFKGPLEVDLLSEGNLTASDFLLYLPVDLVLAEVQLPLPVDAGGRFRVNVESLTLEAGICSQMMAYGDWLNASVAGTQGPIELGNFSATLRCDNKQYIISVAEPNAFGLTLDAQAATDFSTFTATSKFKPDPSLPQEVHDAAQFFGQPDSQGYIHYDIR</sequence>
<organism evidence="11 12">
    <name type="scientific">Marisediminitalea aggregata</name>
    <dbReference type="NCBI Taxonomy" id="634436"/>
    <lineage>
        <taxon>Bacteria</taxon>
        <taxon>Pseudomonadati</taxon>
        <taxon>Pseudomonadota</taxon>
        <taxon>Gammaproteobacteria</taxon>
        <taxon>Alteromonadales</taxon>
        <taxon>Alteromonadaceae</taxon>
        <taxon>Marisediminitalea</taxon>
    </lineage>
</organism>
<proteinExistence type="inferred from homology"/>
<keyword evidence="7" id="KW-0812">Transmembrane</keyword>
<evidence type="ECO:0000256" key="2">
    <source>
        <dbReference type="ARBA" id="ARBA00007208"/>
    </source>
</evidence>
<dbReference type="Proteomes" id="UP000184520">
    <property type="component" value="Unassembled WGS sequence"/>
</dbReference>
<comment type="subcellular location">
    <subcellularLocation>
        <location evidence="1">Cell inner membrane</location>
    </subcellularLocation>
</comment>
<keyword evidence="6" id="KW-0997">Cell inner membrane</keyword>
<dbReference type="RefSeq" id="WP_073317975.1">
    <property type="nucleotide sequence ID" value="NZ_FQWD01000001.1"/>
</dbReference>
<evidence type="ECO:0000313" key="11">
    <source>
        <dbReference type="EMBL" id="SHF88778.1"/>
    </source>
</evidence>
<evidence type="ECO:0000256" key="3">
    <source>
        <dbReference type="ARBA" id="ARBA00021563"/>
    </source>
</evidence>
<evidence type="ECO:0000256" key="10">
    <source>
        <dbReference type="ARBA" id="ARBA00030772"/>
    </source>
</evidence>
<dbReference type="GO" id="GO:0015627">
    <property type="term" value="C:type II protein secretion system complex"/>
    <property type="evidence" value="ECO:0007669"/>
    <property type="project" value="InterPro"/>
</dbReference>
<evidence type="ECO:0000256" key="4">
    <source>
        <dbReference type="ARBA" id="ARBA00022448"/>
    </source>
</evidence>
<reference evidence="12" key="1">
    <citation type="submission" date="2016-11" db="EMBL/GenBank/DDBJ databases">
        <authorList>
            <person name="Varghese N."/>
            <person name="Submissions S."/>
        </authorList>
    </citation>
    <scope>NUCLEOTIDE SEQUENCE [LARGE SCALE GENOMIC DNA]</scope>
    <source>
        <strain evidence="12">CGMCC 1.8995</strain>
    </source>
</reference>
<keyword evidence="12" id="KW-1185">Reference proteome</keyword>
<evidence type="ECO:0000256" key="7">
    <source>
        <dbReference type="ARBA" id="ARBA00022692"/>
    </source>
</evidence>
<evidence type="ECO:0000256" key="5">
    <source>
        <dbReference type="ARBA" id="ARBA00022475"/>
    </source>
</evidence>
<evidence type="ECO:0000313" key="12">
    <source>
        <dbReference type="Proteomes" id="UP000184520"/>
    </source>
</evidence>
<dbReference type="AlphaFoldDB" id="A0A1M5FBJ8"/>
<keyword evidence="9" id="KW-0472">Membrane</keyword>
<keyword evidence="4" id="KW-0813">Transport</keyword>
<keyword evidence="8" id="KW-0653">Protein transport</keyword>
<dbReference type="GO" id="GO:0005886">
    <property type="term" value="C:plasma membrane"/>
    <property type="evidence" value="ECO:0007669"/>
    <property type="project" value="UniProtKB-SubCell"/>
</dbReference>
<evidence type="ECO:0000256" key="1">
    <source>
        <dbReference type="ARBA" id="ARBA00004533"/>
    </source>
</evidence>
<accession>A0A1M5FBJ8</accession>
<evidence type="ECO:0000256" key="8">
    <source>
        <dbReference type="ARBA" id="ARBA00022927"/>
    </source>
</evidence>
<name>A0A1M5FBJ8_9ALTE</name>